<protein>
    <recommendedName>
        <fullName evidence="6">RNA polymerase-associated protein CTR9-like protein</fullName>
    </recommendedName>
</protein>
<dbReference type="RefSeq" id="XP_067752627.1">
    <property type="nucleotide sequence ID" value="XM_067896470.1"/>
</dbReference>
<dbReference type="EMBL" id="JAFJZO010000036">
    <property type="protein sequence ID" value="KAG5490299.1"/>
    <property type="molecule type" value="Genomic_DNA"/>
</dbReference>
<dbReference type="OrthoDB" id="343875at2759"/>
<dbReference type="GeneID" id="94286547"/>
<evidence type="ECO:0000256" key="1">
    <source>
        <dbReference type="ARBA" id="ARBA00022737"/>
    </source>
</evidence>
<evidence type="ECO:0000313" key="4">
    <source>
        <dbReference type="EMBL" id="KAG5490299.1"/>
    </source>
</evidence>
<organism evidence="4 5">
    <name type="scientific">Porcisia hertigi</name>
    <dbReference type="NCBI Taxonomy" id="2761500"/>
    <lineage>
        <taxon>Eukaryota</taxon>
        <taxon>Discoba</taxon>
        <taxon>Euglenozoa</taxon>
        <taxon>Kinetoplastea</taxon>
        <taxon>Metakinetoplastina</taxon>
        <taxon>Trypanosomatida</taxon>
        <taxon>Trypanosomatidae</taxon>
        <taxon>Leishmaniinae</taxon>
        <taxon>Porcisia</taxon>
    </lineage>
</organism>
<dbReference type="Pfam" id="PF14559">
    <property type="entry name" value="TPR_19"/>
    <property type="match status" value="1"/>
</dbReference>
<dbReference type="InterPro" id="IPR019734">
    <property type="entry name" value="TPR_rpt"/>
</dbReference>
<dbReference type="InterPro" id="IPR031101">
    <property type="entry name" value="Ctr9"/>
</dbReference>
<dbReference type="InterPro" id="IPR011990">
    <property type="entry name" value="TPR-like_helical_dom_sf"/>
</dbReference>
<keyword evidence="2" id="KW-0802">TPR repeat</keyword>
<dbReference type="PANTHER" id="PTHR14027:SF2">
    <property type="entry name" value="RNA POLYMERASE-ASSOCIATED PROTEIN CTR9 HOMOLOG"/>
    <property type="match status" value="1"/>
</dbReference>
<feature type="compositionally biased region" description="Basic and acidic residues" evidence="3">
    <location>
        <begin position="798"/>
        <end position="819"/>
    </location>
</feature>
<dbReference type="Gene3D" id="1.25.40.10">
    <property type="entry name" value="Tetratricopeptide repeat domain"/>
    <property type="match status" value="3"/>
</dbReference>
<dbReference type="GO" id="GO:0000993">
    <property type="term" value="F:RNA polymerase II complex binding"/>
    <property type="evidence" value="ECO:0007669"/>
    <property type="project" value="TreeGrafter"/>
</dbReference>
<evidence type="ECO:0000256" key="3">
    <source>
        <dbReference type="SAM" id="MobiDB-lite"/>
    </source>
</evidence>
<dbReference type="Proteomes" id="UP000674318">
    <property type="component" value="Unassembled WGS sequence"/>
</dbReference>
<evidence type="ECO:0000256" key="2">
    <source>
        <dbReference type="ARBA" id="ARBA00022803"/>
    </source>
</evidence>
<dbReference type="KEGG" id="phet:94286547"/>
<name>A0A836HF30_9TRYP</name>
<comment type="caution">
    <text evidence="4">The sequence shown here is derived from an EMBL/GenBank/DDBJ whole genome shotgun (WGS) entry which is preliminary data.</text>
</comment>
<gene>
    <name evidence="4" type="ORF">JKF63_00419</name>
</gene>
<accession>A0A836HF30</accession>
<keyword evidence="5" id="KW-1185">Reference proteome</keyword>
<evidence type="ECO:0008006" key="6">
    <source>
        <dbReference type="Google" id="ProtNLM"/>
    </source>
</evidence>
<dbReference type="GO" id="GO:0006368">
    <property type="term" value="P:transcription elongation by RNA polymerase II"/>
    <property type="evidence" value="ECO:0007669"/>
    <property type="project" value="TreeGrafter"/>
</dbReference>
<proteinExistence type="predicted"/>
<dbReference type="GO" id="GO:0006355">
    <property type="term" value="P:regulation of DNA-templated transcription"/>
    <property type="evidence" value="ECO:0007669"/>
    <property type="project" value="InterPro"/>
</dbReference>
<dbReference type="SUPFAM" id="SSF48452">
    <property type="entry name" value="TPR-like"/>
    <property type="match status" value="3"/>
</dbReference>
<feature type="region of interest" description="Disordered" evidence="3">
    <location>
        <begin position="797"/>
        <end position="819"/>
    </location>
</feature>
<evidence type="ECO:0000313" key="5">
    <source>
        <dbReference type="Proteomes" id="UP000674318"/>
    </source>
</evidence>
<sequence>MVFTMAAATPTASTPTTRALEEFRSGNVDTAQLILEEAARSQHNVNELLSIHCLRATLAAMKGSMDVSAITANLAPGEAVRVPVQSYLEGVAAMARGDLATARRRLETAVERCGAFCAALVCLAAVYYLTNQYEKSYALYCRILKMLGTDKTPPVVRVGMGLCAFRLERLVDARRILERAVEVHHDYELAWLGLLAVYIDLRMLPQIHTAIMRLKSLMPQNTTVLLKVCDLAYFRSLEDGRLKSSLGRLRGLLRYVRQTASPEEMALVDFHEGRLLLACGDVEAAQPLLESAVRANPNLLAARIHYARLLLHGNRHDDAEALLMEVNRTWPNEKEVLQMLAILATRAGRHNEALRYSHTLTMTIAQGDVNSWALAAVCSRLDTEHCRRICAHVRAVQRELNLPSSWKLSANLATLADDVEALQGIVNAELGAAFLMSNTAVDVCYVPLLYNLALLYEKREPARARQLYVYLVKHYSTFAAPYYRLHFLAREAGQLRQAVAWLQWLLKVHSTEAAAQTCVAQLYMERSNVKEALAIFKKVNASESQLPIALAVGATSLLACQQSSSQWPKLLASARSFYRQALAKDPRNILAAHGYACCDGLERRSDAAEAMLNSVSEVVPLSTVPTSNVDAHRANVKMLSHGYKQAADYFARMSTRTSEQDAMYSYCMAIEGRYTEALELMHAASVKAPGEDPMLVYNTALLHFMAFVDGLKGTRAVTAAQGEELLAHLEAGQQGAAFLDSLKGKHEVMSRAKRYLRSISAFCGRHRSTVHTLLEAGQQRAKELTHSKEGWQRVFASRKAEQQRKQEEEELEEHQKSEERKLAEAAVYARFRQSRIQQPAALMNADLLAATMADAMQDMMPLEEPPGVLGEEEDGGGMP</sequence>
<dbReference type="GO" id="GO:0016593">
    <property type="term" value="C:Cdc73/Paf1 complex"/>
    <property type="evidence" value="ECO:0007669"/>
    <property type="project" value="TreeGrafter"/>
</dbReference>
<reference evidence="4 5" key="1">
    <citation type="submission" date="2021-02" db="EMBL/GenBank/DDBJ databases">
        <title>Porcisia hertigi Genome sequencing and assembly.</title>
        <authorList>
            <person name="Almutairi H."/>
            <person name="Gatherer D."/>
        </authorList>
    </citation>
    <scope>NUCLEOTIDE SEQUENCE [LARGE SCALE GENOMIC DNA]</scope>
    <source>
        <strain evidence="4 5">C119</strain>
    </source>
</reference>
<keyword evidence="1" id="KW-0677">Repeat</keyword>
<dbReference type="AlphaFoldDB" id="A0A836HF30"/>
<dbReference type="PANTHER" id="PTHR14027">
    <property type="entry name" value="RNA POLYMERASE-ASSOCIATED PROTEIN CTR9"/>
    <property type="match status" value="1"/>
</dbReference>
<dbReference type="SMART" id="SM00028">
    <property type="entry name" value="TPR"/>
    <property type="match status" value="6"/>
</dbReference>